<organism evidence="2 3">
    <name type="scientific">Meloidogyne graminicola</name>
    <dbReference type="NCBI Taxonomy" id="189291"/>
    <lineage>
        <taxon>Eukaryota</taxon>
        <taxon>Metazoa</taxon>
        <taxon>Ecdysozoa</taxon>
        <taxon>Nematoda</taxon>
        <taxon>Chromadorea</taxon>
        <taxon>Rhabditida</taxon>
        <taxon>Tylenchina</taxon>
        <taxon>Tylenchomorpha</taxon>
        <taxon>Tylenchoidea</taxon>
        <taxon>Meloidogynidae</taxon>
        <taxon>Meloidogyninae</taxon>
        <taxon>Meloidogyne</taxon>
    </lineage>
</organism>
<keyword evidence="1" id="KW-0812">Transmembrane</keyword>
<dbReference type="EMBL" id="JABEBT010000087">
    <property type="protein sequence ID" value="KAF7633029.1"/>
    <property type="molecule type" value="Genomic_DNA"/>
</dbReference>
<keyword evidence="1" id="KW-0472">Membrane</keyword>
<evidence type="ECO:0000256" key="1">
    <source>
        <dbReference type="SAM" id="Phobius"/>
    </source>
</evidence>
<proteinExistence type="predicted"/>
<comment type="caution">
    <text evidence="2">The sequence shown here is derived from an EMBL/GenBank/DDBJ whole genome shotgun (WGS) entry which is preliminary data.</text>
</comment>
<reference evidence="2" key="1">
    <citation type="journal article" date="2020" name="Ecol. Evol.">
        <title>Genome structure and content of the rice root-knot nematode (Meloidogyne graminicola).</title>
        <authorList>
            <person name="Phan N.T."/>
            <person name="Danchin E.G.J."/>
            <person name="Klopp C."/>
            <person name="Perfus-Barbeoch L."/>
            <person name="Kozlowski D.K."/>
            <person name="Koutsovoulos G.D."/>
            <person name="Lopez-Roques C."/>
            <person name="Bouchez O."/>
            <person name="Zahm M."/>
            <person name="Besnard G."/>
            <person name="Bellafiore S."/>
        </authorList>
    </citation>
    <scope>NUCLEOTIDE SEQUENCE</scope>
    <source>
        <strain evidence="2">VN-18</strain>
    </source>
</reference>
<evidence type="ECO:0000313" key="2">
    <source>
        <dbReference type="EMBL" id="KAF7633029.1"/>
    </source>
</evidence>
<dbReference type="Proteomes" id="UP000605970">
    <property type="component" value="Unassembled WGS sequence"/>
</dbReference>
<keyword evidence="3" id="KW-1185">Reference proteome</keyword>
<feature type="transmembrane region" description="Helical" evidence="1">
    <location>
        <begin position="6"/>
        <end position="30"/>
    </location>
</feature>
<gene>
    <name evidence="2" type="ORF">Mgra_00007610</name>
</gene>
<accession>A0A8S9ZI73</accession>
<feature type="non-terminal residue" evidence="2">
    <location>
        <position position="1"/>
    </location>
</feature>
<dbReference type="AlphaFoldDB" id="A0A8S9ZI73"/>
<name>A0A8S9ZI73_9BILA</name>
<evidence type="ECO:0000313" key="3">
    <source>
        <dbReference type="Proteomes" id="UP000605970"/>
    </source>
</evidence>
<protein>
    <submittedName>
        <fullName evidence="2">Uncharacterized protein</fullName>
    </submittedName>
</protein>
<keyword evidence="1" id="KW-1133">Transmembrane helix</keyword>
<sequence>RPQSKLFSTSSFFACKIKIVFIIIKVWICLDVKKLYLTNMQKKPRWQRQLMHYG</sequence>